<dbReference type="EC" id="2.4.99.28" evidence="14"/>
<evidence type="ECO:0000313" key="17">
    <source>
        <dbReference type="EMBL" id="OGG59079.1"/>
    </source>
</evidence>
<evidence type="ECO:0000256" key="15">
    <source>
        <dbReference type="ARBA" id="ARBA00049902"/>
    </source>
</evidence>
<dbReference type="EMBL" id="MFLF01000020">
    <property type="protein sequence ID" value="OGG59079.1"/>
    <property type="molecule type" value="Genomic_DNA"/>
</dbReference>
<dbReference type="GO" id="GO:0008360">
    <property type="term" value="P:regulation of cell shape"/>
    <property type="evidence" value="ECO:0007669"/>
    <property type="project" value="UniProtKB-KW"/>
</dbReference>
<evidence type="ECO:0000256" key="10">
    <source>
        <dbReference type="ARBA" id="ARBA00033270"/>
    </source>
</evidence>
<comment type="caution">
    <text evidence="17">The sequence shown here is derived from an EMBL/GenBank/DDBJ whole genome shotgun (WGS) entry which is preliminary data.</text>
</comment>
<dbReference type="Pfam" id="PF01098">
    <property type="entry name" value="FTSW_RODA_SPOVE"/>
    <property type="match status" value="1"/>
</dbReference>
<evidence type="ECO:0000256" key="7">
    <source>
        <dbReference type="ARBA" id="ARBA00022989"/>
    </source>
</evidence>
<keyword evidence="4 16" id="KW-0812">Transmembrane</keyword>
<evidence type="ECO:0000256" key="12">
    <source>
        <dbReference type="ARBA" id="ARBA00041185"/>
    </source>
</evidence>
<feature type="transmembrane region" description="Helical" evidence="16">
    <location>
        <begin position="49"/>
        <end position="68"/>
    </location>
</feature>
<proteinExistence type="inferred from homology"/>
<dbReference type="GO" id="GO:0015648">
    <property type="term" value="F:lipid-linked peptidoglycan transporter activity"/>
    <property type="evidence" value="ECO:0007669"/>
    <property type="project" value="TreeGrafter"/>
</dbReference>
<reference evidence="17 18" key="1">
    <citation type="journal article" date="2016" name="Nat. Commun.">
        <title>Thousands of microbial genomes shed light on interconnected biogeochemical processes in an aquifer system.</title>
        <authorList>
            <person name="Anantharaman K."/>
            <person name="Brown C.T."/>
            <person name="Hug L.A."/>
            <person name="Sharon I."/>
            <person name="Castelle C.J."/>
            <person name="Probst A.J."/>
            <person name="Thomas B.C."/>
            <person name="Singh A."/>
            <person name="Wilkins M.J."/>
            <person name="Karaoz U."/>
            <person name="Brodie E.L."/>
            <person name="Williams K.H."/>
            <person name="Hubbard S.S."/>
            <person name="Banfield J.F."/>
        </authorList>
    </citation>
    <scope>NUCLEOTIDE SEQUENCE [LARGE SCALE GENOMIC DNA]</scope>
</reference>
<evidence type="ECO:0000256" key="14">
    <source>
        <dbReference type="ARBA" id="ARBA00044770"/>
    </source>
</evidence>
<evidence type="ECO:0000256" key="6">
    <source>
        <dbReference type="ARBA" id="ARBA00022984"/>
    </source>
</evidence>
<accession>A0A1F6DCC7</accession>
<dbReference type="Proteomes" id="UP000178794">
    <property type="component" value="Unassembled WGS sequence"/>
</dbReference>
<dbReference type="GO" id="GO:0005886">
    <property type="term" value="C:plasma membrane"/>
    <property type="evidence" value="ECO:0007669"/>
    <property type="project" value="TreeGrafter"/>
</dbReference>
<dbReference type="GO" id="GO:0009252">
    <property type="term" value="P:peptidoglycan biosynthetic process"/>
    <property type="evidence" value="ECO:0007669"/>
    <property type="project" value="UniProtKB-KW"/>
</dbReference>
<dbReference type="GO" id="GO:0051301">
    <property type="term" value="P:cell division"/>
    <property type="evidence" value="ECO:0007669"/>
    <property type="project" value="InterPro"/>
</dbReference>
<dbReference type="PANTHER" id="PTHR30474:SF2">
    <property type="entry name" value="PEPTIDOGLYCAN GLYCOSYLTRANSFERASE FTSW-RELATED"/>
    <property type="match status" value="1"/>
</dbReference>
<comment type="similarity">
    <text evidence="11">Belongs to the SEDS family. FtsW subfamily.</text>
</comment>
<feature type="transmembrane region" description="Helical" evidence="16">
    <location>
        <begin position="142"/>
        <end position="159"/>
    </location>
</feature>
<name>A0A1F6DCC7_9BACT</name>
<dbReference type="PANTHER" id="PTHR30474">
    <property type="entry name" value="CELL CYCLE PROTEIN"/>
    <property type="match status" value="1"/>
</dbReference>
<sequence length="369" mass="40169">MFVFKGVDKIFLSIVITLAVVGFLVFASAALGILGTGQFDVRAVIWKQFVIGIVGGFTVLTIMTAIHYRLWRTYAYWFFGFTVLLALLTFTPLGREYNGALRWIELAGQSFQPAETLKIGYVLALAAWFSKKRAVINEWRQGLLPLALFTLPVALIMILQRDTDGLVVMLSGAGAIFFATGVTWRHVGAVLLVGMLGVAAIVASHADLRARVMQKFYGDEETVRDIGWQERQSLIAIGSGGVTGRGYGQSIQKFGNLPLAQSDAIFAVFAEETGFVGTLSFIILVYVFFMLRGFRIASHAKDVFGTLAVVGIMTMLMMQISINIAALTAIIPFAGLTLPFVSQGGTSLIVVLATMGFVLSVSKHMRAVR</sequence>
<keyword evidence="7 16" id="KW-1133">Transmembrane helix</keyword>
<evidence type="ECO:0000256" key="13">
    <source>
        <dbReference type="ARBA" id="ARBA00041418"/>
    </source>
</evidence>
<feature type="transmembrane region" description="Helical" evidence="16">
    <location>
        <begin position="165"/>
        <end position="182"/>
    </location>
</feature>
<evidence type="ECO:0000256" key="4">
    <source>
        <dbReference type="ARBA" id="ARBA00022692"/>
    </source>
</evidence>
<comment type="subcellular location">
    <subcellularLocation>
        <location evidence="1">Membrane</location>
        <topology evidence="1">Multi-pass membrane protein</topology>
    </subcellularLocation>
</comment>
<keyword evidence="2" id="KW-0328">Glycosyltransferase</keyword>
<dbReference type="STRING" id="1798492.A3C89_01570"/>
<feature type="transmembrane region" description="Helical" evidence="16">
    <location>
        <begin position="340"/>
        <end position="361"/>
    </location>
</feature>
<dbReference type="GO" id="GO:0008955">
    <property type="term" value="F:peptidoglycan glycosyltransferase activity"/>
    <property type="evidence" value="ECO:0007669"/>
    <property type="project" value="UniProtKB-EC"/>
</dbReference>
<evidence type="ECO:0000313" key="18">
    <source>
        <dbReference type="Proteomes" id="UP000178794"/>
    </source>
</evidence>
<evidence type="ECO:0000256" key="5">
    <source>
        <dbReference type="ARBA" id="ARBA00022960"/>
    </source>
</evidence>
<evidence type="ECO:0000256" key="3">
    <source>
        <dbReference type="ARBA" id="ARBA00022679"/>
    </source>
</evidence>
<protein>
    <recommendedName>
        <fullName evidence="12">Probable peptidoglycan glycosyltransferase FtsW</fullName>
        <ecNumber evidence="14">2.4.99.28</ecNumber>
    </recommendedName>
    <alternativeName>
        <fullName evidence="13">Cell division protein FtsW</fullName>
    </alternativeName>
    <alternativeName>
        <fullName evidence="10">Cell wall polymerase</fullName>
    </alternativeName>
    <alternativeName>
        <fullName evidence="9">Peptidoglycan polymerase</fullName>
    </alternativeName>
</protein>
<gene>
    <name evidence="17" type="ORF">A3C89_01570</name>
</gene>
<feature type="transmembrane region" description="Helical" evidence="16">
    <location>
        <begin position="12"/>
        <end position="37"/>
    </location>
</feature>
<evidence type="ECO:0000256" key="11">
    <source>
        <dbReference type="ARBA" id="ARBA00038053"/>
    </source>
</evidence>
<evidence type="ECO:0000256" key="2">
    <source>
        <dbReference type="ARBA" id="ARBA00022676"/>
    </source>
</evidence>
<evidence type="ECO:0000256" key="9">
    <source>
        <dbReference type="ARBA" id="ARBA00032370"/>
    </source>
</evidence>
<dbReference type="AlphaFoldDB" id="A0A1F6DCC7"/>
<dbReference type="InterPro" id="IPR001182">
    <property type="entry name" value="FtsW/RodA"/>
</dbReference>
<feature type="transmembrane region" description="Helical" evidence="16">
    <location>
        <begin position="303"/>
        <end position="334"/>
    </location>
</feature>
<feature type="transmembrane region" description="Helical" evidence="16">
    <location>
        <begin position="74"/>
        <end position="93"/>
    </location>
</feature>
<dbReference type="GO" id="GO:0032153">
    <property type="term" value="C:cell division site"/>
    <property type="evidence" value="ECO:0007669"/>
    <property type="project" value="TreeGrafter"/>
</dbReference>
<keyword evidence="6" id="KW-0573">Peptidoglycan synthesis</keyword>
<comment type="catalytic activity">
    <reaction evidence="15">
        <text>[GlcNAc-(1-&gt;4)-Mur2Ac(oyl-L-Ala-gamma-D-Glu-L-Lys-D-Ala-D-Ala)](n)-di-trans,octa-cis-undecaprenyl diphosphate + beta-D-GlcNAc-(1-&gt;4)-Mur2Ac(oyl-L-Ala-gamma-D-Glu-L-Lys-D-Ala-D-Ala)-di-trans,octa-cis-undecaprenyl diphosphate = [GlcNAc-(1-&gt;4)-Mur2Ac(oyl-L-Ala-gamma-D-Glu-L-Lys-D-Ala-D-Ala)](n+1)-di-trans,octa-cis-undecaprenyl diphosphate + di-trans,octa-cis-undecaprenyl diphosphate + H(+)</text>
        <dbReference type="Rhea" id="RHEA:23708"/>
        <dbReference type="Rhea" id="RHEA-COMP:9602"/>
        <dbReference type="Rhea" id="RHEA-COMP:9603"/>
        <dbReference type="ChEBI" id="CHEBI:15378"/>
        <dbReference type="ChEBI" id="CHEBI:58405"/>
        <dbReference type="ChEBI" id="CHEBI:60033"/>
        <dbReference type="ChEBI" id="CHEBI:78435"/>
        <dbReference type="EC" id="2.4.99.28"/>
    </reaction>
</comment>
<keyword evidence="3" id="KW-0808">Transferase</keyword>
<evidence type="ECO:0000256" key="8">
    <source>
        <dbReference type="ARBA" id="ARBA00023136"/>
    </source>
</evidence>
<evidence type="ECO:0000256" key="16">
    <source>
        <dbReference type="SAM" id="Phobius"/>
    </source>
</evidence>
<keyword evidence="5" id="KW-0133">Cell shape</keyword>
<organism evidence="17 18">
    <name type="scientific">Candidatus Kaiserbacteria bacterium RIFCSPHIGHO2_02_FULL_50_50</name>
    <dbReference type="NCBI Taxonomy" id="1798492"/>
    <lineage>
        <taxon>Bacteria</taxon>
        <taxon>Candidatus Kaiseribacteriota</taxon>
    </lineage>
</organism>
<keyword evidence="8 16" id="KW-0472">Membrane</keyword>
<feature type="transmembrane region" description="Helical" evidence="16">
    <location>
        <begin position="189"/>
        <end position="206"/>
    </location>
</feature>
<feature type="transmembrane region" description="Helical" evidence="16">
    <location>
        <begin position="264"/>
        <end position="291"/>
    </location>
</feature>
<evidence type="ECO:0000256" key="1">
    <source>
        <dbReference type="ARBA" id="ARBA00004141"/>
    </source>
</evidence>